<dbReference type="Proteomes" id="UP001165584">
    <property type="component" value="Unassembled WGS sequence"/>
</dbReference>
<comment type="caution">
    <text evidence="1">The sequence shown here is derived from an EMBL/GenBank/DDBJ whole genome shotgun (WGS) entry which is preliminary data.</text>
</comment>
<evidence type="ECO:0000313" key="1">
    <source>
        <dbReference type="EMBL" id="MCS5719651.1"/>
    </source>
</evidence>
<proteinExistence type="predicted"/>
<accession>A0ABT2GTV5</accession>
<dbReference type="EMBL" id="JANLCM010000002">
    <property type="protein sequence ID" value="MCS5719651.1"/>
    <property type="molecule type" value="Genomic_DNA"/>
</dbReference>
<protein>
    <submittedName>
        <fullName evidence="1">Uncharacterized protein</fullName>
    </submittedName>
</protein>
<keyword evidence="2" id="KW-1185">Reference proteome</keyword>
<name>A0ABT2GTV5_9MICO</name>
<dbReference type="RefSeq" id="WP_259509142.1">
    <property type="nucleotide sequence ID" value="NZ_JANLCM010000002.1"/>
</dbReference>
<organism evidence="1 2">
    <name type="scientific">Herbiconiux aconitum</name>
    <dbReference type="NCBI Taxonomy" id="2970913"/>
    <lineage>
        <taxon>Bacteria</taxon>
        <taxon>Bacillati</taxon>
        <taxon>Actinomycetota</taxon>
        <taxon>Actinomycetes</taxon>
        <taxon>Micrococcales</taxon>
        <taxon>Microbacteriaceae</taxon>
        <taxon>Herbiconiux</taxon>
    </lineage>
</organism>
<reference evidence="1" key="1">
    <citation type="submission" date="2022-08" db="EMBL/GenBank/DDBJ databases">
        <authorList>
            <person name="Deng Y."/>
            <person name="Han X.-F."/>
            <person name="Zhang Y.-Q."/>
        </authorList>
    </citation>
    <scope>NUCLEOTIDE SEQUENCE</scope>
    <source>
        <strain evidence="1">CPCC 205763</strain>
    </source>
</reference>
<evidence type="ECO:0000313" key="2">
    <source>
        <dbReference type="Proteomes" id="UP001165584"/>
    </source>
</evidence>
<sequence length="62" mass="6966">MSEQGESFGRAATRRYQLRLLVDEVAAIDGLLELLEIRRARVHLEVRLLLDTPLHPVSVAGD</sequence>
<gene>
    <name evidence="1" type="ORF">N1027_16080</name>
</gene>